<feature type="signal peptide" evidence="1">
    <location>
        <begin position="1"/>
        <end position="21"/>
    </location>
</feature>
<gene>
    <name evidence="4" type="ORF">ABIE19_002929</name>
</gene>
<proteinExistence type="predicted"/>
<feature type="domain" description="Beta-lactamase-related" evidence="2">
    <location>
        <begin position="31"/>
        <end position="367"/>
    </location>
</feature>
<evidence type="ECO:0000313" key="4">
    <source>
        <dbReference type="EMBL" id="MET4684980.1"/>
    </source>
</evidence>
<evidence type="ECO:0000259" key="2">
    <source>
        <dbReference type="Pfam" id="PF00144"/>
    </source>
</evidence>
<reference evidence="4 5" key="1">
    <citation type="submission" date="2024-06" db="EMBL/GenBank/DDBJ databases">
        <title>Sorghum-associated microbial communities from plants grown in Nebraska, USA.</title>
        <authorList>
            <person name="Schachtman D."/>
        </authorList>
    </citation>
    <scope>NUCLEOTIDE SEQUENCE [LARGE SCALE GENOMIC DNA]</scope>
    <source>
        <strain evidence="4 5">2814</strain>
    </source>
</reference>
<dbReference type="SUPFAM" id="SSF56601">
    <property type="entry name" value="beta-lactamase/transpeptidase-like"/>
    <property type="match status" value="1"/>
</dbReference>
<keyword evidence="1" id="KW-0732">Signal</keyword>
<dbReference type="Pfam" id="PF00144">
    <property type="entry name" value="Beta-lactamase"/>
    <property type="match status" value="1"/>
</dbReference>
<organism evidence="4 5">
    <name type="scientific">Brevundimonas faecalis</name>
    <dbReference type="NCBI Taxonomy" id="947378"/>
    <lineage>
        <taxon>Bacteria</taxon>
        <taxon>Pseudomonadati</taxon>
        <taxon>Pseudomonadota</taxon>
        <taxon>Alphaproteobacteria</taxon>
        <taxon>Caulobacterales</taxon>
        <taxon>Caulobacteraceae</taxon>
        <taxon>Brevundimonas</taxon>
    </lineage>
</organism>
<evidence type="ECO:0000256" key="1">
    <source>
        <dbReference type="SAM" id="SignalP"/>
    </source>
</evidence>
<name>A0ABV2REG1_9CAUL</name>
<feature type="chain" id="PRO_5047537019" evidence="1">
    <location>
        <begin position="22"/>
        <end position="494"/>
    </location>
</feature>
<dbReference type="InterPro" id="IPR050491">
    <property type="entry name" value="AmpC-like"/>
</dbReference>
<comment type="caution">
    <text evidence="4">The sequence shown here is derived from an EMBL/GenBank/DDBJ whole genome shotgun (WGS) entry which is preliminary data.</text>
</comment>
<accession>A0ABV2REG1</accession>
<feature type="domain" description="Peptidase S12 Pab87-related C-terminal" evidence="3">
    <location>
        <begin position="402"/>
        <end position="482"/>
    </location>
</feature>
<dbReference type="RefSeq" id="WP_354089943.1">
    <property type="nucleotide sequence ID" value="NZ_JBEPTF010000004.1"/>
</dbReference>
<dbReference type="Proteomes" id="UP001549313">
    <property type="component" value="Unassembled WGS sequence"/>
</dbReference>
<dbReference type="InterPro" id="IPR021860">
    <property type="entry name" value="Peptidase_S12_Pab87-rel_C"/>
</dbReference>
<dbReference type="Gene3D" id="3.40.710.10">
    <property type="entry name" value="DD-peptidase/beta-lactamase superfamily"/>
    <property type="match status" value="1"/>
</dbReference>
<keyword evidence="5" id="KW-1185">Reference proteome</keyword>
<dbReference type="EMBL" id="JBEPTF010000004">
    <property type="protein sequence ID" value="MET4684980.1"/>
    <property type="molecule type" value="Genomic_DNA"/>
</dbReference>
<dbReference type="InterPro" id="IPR001466">
    <property type="entry name" value="Beta-lactam-related"/>
</dbReference>
<protein>
    <submittedName>
        <fullName evidence="4">CubicO group peptidase (Beta-lactamase class C family)</fullName>
    </submittedName>
</protein>
<dbReference type="InterPro" id="IPR012338">
    <property type="entry name" value="Beta-lactam/transpept-like"/>
</dbReference>
<dbReference type="Pfam" id="PF11954">
    <property type="entry name" value="DUF3471"/>
    <property type="match status" value="1"/>
</dbReference>
<evidence type="ECO:0000313" key="5">
    <source>
        <dbReference type="Proteomes" id="UP001549313"/>
    </source>
</evidence>
<dbReference type="Gene3D" id="2.40.128.600">
    <property type="match status" value="1"/>
</dbReference>
<dbReference type="PANTHER" id="PTHR46825:SF15">
    <property type="entry name" value="BETA-LACTAMASE-RELATED DOMAIN-CONTAINING PROTEIN"/>
    <property type="match status" value="1"/>
</dbReference>
<sequence>MRVWGVIAFALALLPPLTAGAQPSQEAGELRAYVVDAMAQWGVPGMAVAVVRDDQVVLAEGYGVRRLGEQASVDANTVFAIGSNTKAFTAAVIATEIEAGRMAWDAPVARYLPDFQLLDPWVTREITIRDLLTHRHGLARGDMLWHGSGLDRTEIIRRMRRLPQRLPFRSRYDYNNLGYIVAGQATAAAAGKSWDDLVHDRLLSPLGMSRSSTSISALEGMDDLASPHWIENGSTTVMPRMNLDNLGPAGSINSSARDMARWLRFQLADGEADGRPLVAARLLRQTRSAQVTTPTANDPLFPTTHFNAYGMGWALFDYQGRQILQHTGGVDGMQSEMVLVPEARLGFVILTNAEGHDLSRAVMYRLLDLYLGSPRHDWSALFLERARADGEDEDDAASVATGASPSRPLQDYAGVYTDPLYGEVAVIATDAGLELTFGPLHRATLTPRSHDAFSGRWTHPRLGTSSVVFQQDAKGDVGGLELGGVGTFVRKPST</sequence>
<dbReference type="PANTHER" id="PTHR46825">
    <property type="entry name" value="D-ALANYL-D-ALANINE-CARBOXYPEPTIDASE/ENDOPEPTIDASE AMPH"/>
    <property type="match status" value="1"/>
</dbReference>
<evidence type="ECO:0000259" key="3">
    <source>
        <dbReference type="Pfam" id="PF11954"/>
    </source>
</evidence>